<dbReference type="GO" id="GO:0009003">
    <property type="term" value="F:signal peptidase activity"/>
    <property type="evidence" value="ECO:0007669"/>
    <property type="project" value="UniProtKB-EC"/>
</dbReference>
<sequence length="457" mass="47611">MKRPDWRRVGATSQEVALTVGAVLGTVCLLFLVAGLVFHIKPLIVRSGSMEPTIATGALALSHTVPASDLAVGQIVSVKTLNGTRVTHRIVEIQPDGSRAMLTLKGDANGSVDQQVYDVGQAERVVFDVPYAGYVVAWTSGRTGVFLGGLLAGGLVLLALRSPSRRPGAGSGSGKSNALGAGVALVLVGTVLHGTTPAQDTGAYFNDDAGYTGVTAASYTVPAPPNTNCSVPLGGSSSSREVDLTWPANPSPLLSYDTTVSTITATTAVTDVSTNKELQVIYDPSTQGFPTNTIVTVTTRAHPVNVASWLSPPTTWKFMTAKNSSFPPTCQELVAPTLVVTAPTAVTELVATKRNTTQTLCGNKYIVCGTAIDDSSVSEVSFILQKGSQCWNGTTSSYGTDCATWQPTTNSSPWTNTNGSNNLVDNAYPGTGTYTLTVRATDGWGNVGTLVQTFTLI</sequence>
<dbReference type="EC" id="3.4.21.89" evidence="1"/>
<evidence type="ECO:0000313" key="3">
    <source>
        <dbReference type="EMBL" id="MBA8803044.1"/>
    </source>
</evidence>
<keyword evidence="2" id="KW-0472">Membrane</keyword>
<dbReference type="GO" id="GO:0004252">
    <property type="term" value="F:serine-type endopeptidase activity"/>
    <property type="evidence" value="ECO:0007669"/>
    <property type="project" value="UniProtKB-UniRule"/>
</dbReference>
<gene>
    <name evidence="3" type="ORF">FB382_001335</name>
</gene>
<dbReference type="NCBIfam" id="TIGR02228">
    <property type="entry name" value="sigpep_I_arch"/>
    <property type="match status" value="1"/>
</dbReference>
<feature type="transmembrane region" description="Helical" evidence="2">
    <location>
        <begin position="16"/>
        <end position="40"/>
    </location>
</feature>
<dbReference type="AlphaFoldDB" id="A0A7W3IYR8"/>
<evidence type="ECO:0000256" key="1">
    <source>
        <dbReference type="NCBIfam" id="TIGR02228"/>
    </source>
</evidence>
<name>A0A7W3IYR8_9ACTN</name>
<proteinExistence type="predicted"/>
<reference evidence="3 4" key="1">
    <citation type="submission" date="2020-07" db="EMBL/GenBank/DDBJ databases">
        <title>Sequencing the genomes of 1000 actinobacteria strains.</title>
        <authorList>
            <person name="Klenk H.-P."/>
        </authorList>
    </citation>
    <scope>NUCLEOTIDE SEQUENCE [LARGE SCALE GENOMIC DNA]</scope>
    <source>
        <strain evidence="3 4">DSM 21349</strain>
    </source>
</reference>
<dbReference type="GO" id="GO:0016020">
    <property type="term" value="C:membrane"/>
    <property type="evidence" value="ECO:0007669"/>
    <property type="project" value="UniProtKB-UniRule"/>
</dbReference>
<comment type="caution">
    <text evidence="3">The sequence shown here is derived from an EMBL/GenBank/DDBJ whole genome shotgun (WGS) entry which is preliminary data.</text>
</comment>
<dbReference type="RefSeq" id="WP_182537825.1">
    <property type="nucleotide sequence ID" value="NZ_JACGXA010000001.1"/>
</dbReference>
<keyword evidence="2" id="KW-0812">Transmembrane</keyword>
<dbReference type="InterPro" id="IPR001733">
    <property type="entry name" value="Peptidase_S26B"/>
</dbReference>
<keyword evidence="2" id="KW-1133">Transmembrane helix</keyword>
<dbReference type="GO" id="GO:0006465">
    <property type="term" value="P:signal peptide processing"/>
    <property type="evidence" value="ECO:0007669"/>
    <property type="project" value="UniProtKB-UniRule"/>
</dbReference>
<keyword evidence="4" id="KW-1185">Reference proteome</keyword>
<dbReference type="CDD" id="cd06462">
    <property type="entry name" value="Peptidase_S24_S26"/>
    <property type="match status" value="1"/>
</dbReference>
<accession>A0A7W3IYR8</accession>
<evidence type="ECO:0000256" key="2">
    <source>
        <dbReference type="SAM" id="Phobius"/>
    </source>
</evidence>
<evidence type="ECO:0000313" key="4">
    <source>
        <dbReference type="Proteomes" id="UP000580910"/>
    </source>
</evidence>
<dbReference type="Proteomes" id="UP000580910">
    <property type="component" value="Unassembled WGS sequence"/>
</dbReference>
<protein>
    <recommendedName>
        <fullName evidence="1">Signal peptidase I</fullName>
        <ecNumber evidence="1">3.4.21.89</ecNumber>
    </recommendedName>
</protein>
<organism evidence="3 4">
    <name type="scientific">Nocardioides ginsengisegetis</name>
    <dbReference type="NCBI Taxonomy" id="661491"/>
    <lineage>
        <taxon>Bacteria</taxon>
        <taxon>Bacillati</taxon>
        <taxon>Actinomycetota</taxon>
        <taxon>Actinomycetes</taxon>
        <taxon>Propionibacteriales</taxon>
        <taxon>Nocardioidaceae</taxon>
        <taxon>Nocardioides</taxon>
    </lineage>
</organism>
<dbReference type="EMBL" id="JACGXA010000001">
    <property type="protein sequence ID" value="MBA8803044.1"/>
    <property type="molecule type" value="Genomic_DNA"/>
</dbReference>